<dbReference type="EMBL" id="JZWT02000003">
    <property type="protein sequence ID" value="MFB6489892.1"/>
    <property type="molecule type" value="Genomic_DNA"/>
</dbReference>
<evidence type="ECO:0000313" key="2">
    <source>
        <dbReference type="Proteomes" id="UP000033636"/>
    </source>
</evidence>
<sequence>MSTKFDVVVVGAGPAGLAAAYKLASAGFKVLVVERGREPGSKQVYGGRIYTYWLEKYLPEIKGAPIDRWVRKERVSLMTEEEATTLEFGVVRPEKTSFVSPLASFAAWLGKLAASAGAKIVTEAVVDELMRDDKGRFIGIRSGSDKITADYIVDAEGVNRLLLERAGIVPRLKPELVAVGAKEVLKFENRKVMEDKLGLSEDEGLAWAFAGWPTEYLPGGAFLYTYKDSIALGIVLYLSAWEKLSTPVYDLVERFRTHPHVAKIVAGAQLQEYSAHLTPVAGLAMAPPSFSYPGLLIVGDAAGFLMHAGVLIRGVDFAVASGVLAAETIKEAGRPDADALARYDDKLKASFVLRDLLAFKNADKVLSGQFAFDTLPKFVNSLLRNYFTIEDRPPTLASALKTTLGGGGVTLTRLLINMLNALAYL</sequence>
<accession>A0ACC6UZ18</accession>
<dbReference type="Proteomes" id="UP000033636">
    <property type="component" value="Unassembled WGS sequence"/>
</dbReference>
<organism evidence="1 2">
    <name type="scientific">Thermoproteus sp. AZ2</name>
    <dbReference type="NCBI Taxonomy" id="1609232"/>
    <lineage>
        <taxon>Archaea</taxon>
        <taxon>Thermoproteota</taxon>
        <taxon>Thermoprotei</taxon>
        <taxon>Thermoproteales</taxon>
        <taxon>Thermoproteaceae</taxon>
        <taxon>Thermoproteus</taxon>
    </lineage>
</organism>
<gene>
    <name evidence="1" type="ORF">TU35_001380</name>
</gene>
<name>A0ACC6UZ18_9CREN</name>
<proteinExistence type="predicted"/>
<comment type="caution">
    <text evidence="1">The sequence shown here is derived from an EMBL/GenBank/DDBJ whole genome shotgun (WGS) entry which is preliminary data.</text>
</comment>
<protein>
    <submittedName>
        <fullName evidence="1">FAD-dependent oxidoreductase</fullName>
    </submittedName>
</protein>
<reference evidence="1" key="1">
    <citation type="submission" date="2024-07" db="EMBL/GenBank/DDBJ databases">
        <title>Metagenome and Metagenome-Assembled Genomes of Archaea from a hot spring from the geothermal field of Los Azufres, Mexico.</title>
        <authorList>
            <person name="Marin-Paredes R."/>
            <person name="Martinez-Romero E."/>
            <person name="Servin-Garciduenas L.E."/>
        </authorList>
    </citation>
    <scope>NUCLEOTIDE SEQUENCE</scope>
</reference>
<evidence type="ECO:0000313" key="1">
    <source>
        <dbReference type="EMBL" id="MFB6489892.1"/>
    </source>
</evidence>